<dbReference type="AlphaFoldDB" id="A0AAE9YCM0"/>
<keyword evidence="3" id="KW-1185">Reference proteome</keyword>
<reference evidence="2" key="1">
    <citation type="submission" date="2023-01" db="EMBL/GenBank/DDBJ databases">
        <title>The diversity of Class Acidimicrobiia in South China Sea sediment environments and the proposal of Iamia marina sp. nov., a novel species of the genus Iamia.</title>
        <authorList>
            <person name="He Y."/>
            <person name="Tian X."/>
        </authorList>
    </citation>
    <scope>NUCLEOTIDE SEQUENCE</scope>
    <source>
        <strain evidence="2">DSM 19957</strain>
    </source>
</reference>
<name>A0AAE9YCM0_9ACTN</name>
<proteinExistence type="predicted"/>
<dbReference type="KEGG" id="ima:PO878_07610"/>
<organism evidence="2 3">
    <name type="scientific">Iamia majanohamensis</name>
    <dbReference type="NCBI Taxonomy" id="467976"/>
    <lineage>
        <taxon>Bacteria</taxon>
        <taxon>Bacillati</taxon>
        <taxon>Actinomycetota</taxon>
        <taxon>Acidimicrobiia</taxon>
        <taxon>Acidimicrobiales</taxon>
        <taxon>Iamiaceae</taxon>
        <taxon>Iamia</taxon>
    </lineage>
</organism>
<evidence type="ECO:0000313" key="2">
    <source>
        <dbReference type="EMBL" id="WCO68594.1"/>
    </source>
</evidence>
<feature type="compositionally biased region" description="Basic and acidic residues" evidence="1">
    <location>
        <begin position="140"/>
        <end position="156"/>
    </location>
</feature>
<protein>
    <submittedName>
        <fullName evidence="2">Uncharacterized protein</fullName>
    </submittedName>
</protein>
<feature type="region of interest" description="Disordered" evidence="1">
    <location>
        <begin position="126"/>
        <end position="156"/>
    </location>
</feature>
<dbReference type="Proteomes" id="UP001216390">
    <property type="component" value="Chromosome"/>
</dbReference>
<accession>A0AAE9YCM0</accession>
<gene>
    <name evidence="2" type="ORF">PO878_07610</name>
</gene>
<dbReference type="EMBL" id="CP116942">
    <property type="protein sequence ID" value="WCO68594.1"/>
    <property type="molecule type" value="Genomic_DNA"/>
</dbReference>
<evidence type="ECO:0000313" key="3">
    <source>
        <dbReference type="Proteomes" id="UP001216390"/>
    </source>
</evidence>
<evidence type="ECO:0000256" key="1">
    <source>
        <dbReference type="SAM" id="MobiDB-lite"/>
    </source>
</evidence>
<dbReference type="RefSeq" id="WP_272738110.1">
    <property type="nucleotide sequence ID" value="NZ_CP116942.1"/>
</dbReference>
<sequence>MSRALAVPALVCLVAGVVLGVWGWAGRDDARDRIRPEQEVDDEGLFAPPADEGERRDRACVVLRAAAEVEIPPLGADAGTVSLPDSPAATTAALLAVLDPDRVEDVAALDRPDVRAAMAAQRRQVERVQAAGTDPAADTGVRDAGRDLERVLDGPC</sequence>